<keyword evidence="5" id="KW-1185">Reference proteome</keyword>
<dbReference type="Proteomes" id="UP000239800">
    <property type="component" value="Unassembled WGS sequence"/>
</dbReference>
<reference evidence="4 5" key="1">
    <citation type="submission" date="2016-11" db="EMBL/GenBank/DDBJ databases">
        <title>Trade-off between light-utilization and light-protection in marine flavobacteria.</title>
        <authorList>
            <person name="Kumagai Y."/>
        </authorList>
    </citation>
    <scope>NUCLEOTIDE SEQUENCE [LARGE SCALE GENOMIC DNA]</scope>
    <source>
        <strain evidence="4 5">NBRC 107741</strain>
    </source>
</reference>
<evidence type="ECO:0000313" key="5">
    <source>
        <dbReference type="Proteomes" id="UP000239800"/>
    </source>
</evidence>
<dbReference type="PANTHER" id="PTHR10963:SF55">
    <property type="entry name" value="GLYCOSIDE HYDROLASE FAMILY 16 PROTEIN"/>
    <property type="match status" value="1"/>
</dbReference>
<dbReference type="Gene3D" id="2.60.120.200">
    <property type="match status" value="1"/>
</dbReference>
<dbReference type="SUPFAM" id="SSF49899">
    <property type="entry name" value="Concanavalin A-like lectins/glucanases"/>
    <property type="match status" value="1"/>
</dbReference>
<dbReference type="NCBIfam" id="TIGR04183">
    <property type="entry name" value="Por_Secre_tail"/>
    <property type="match status" value="1"/>
</dbReference>
<dbReference type="PANTHER" id="PTHR10963">
    <property type="entry name" value="GLYCOSYL HYDROLASE-RELATED"/>
    <property type="match status" value="1"/>
</dbReference>
<dbReference type="Pfam" id="PF00722">
    <property type="entry name" value="Glyco_hydro_16"/>
    <property type="match status" value="1"/>
</dbReference>
<gene>
    <name evidence="4" type="ORF">BST85_13840</name>
</gene>
<feature type="domain" description="GH16" evidence="3">
    <location>
        <begin position="24"/>
        <end position="254"/>
    </location>
</feature>
<name>A0A2S7KTB3_9FLAO</name>
<evidence type="ECO:0000256" key="2">
    <source>
        <dbReference type="ARBA" id="ARBA00022729"/>
    </source>
</evidence>
<dbReference type="GO" id="GO:0004553">
    <property type="term" value="F:hydrolase activity, hydrolyzing O-glycosyl compounds"/>
    <property type="evidence" value="ECO:0007669"/>
    <property type="project" value="InterPro"/>
</dbReference>
<evidence type="ECO:0000259" key="3">
    <source>
        <dbReference type="PROSITE" id="PS51762"/>
    </source>
</evidence>
<evidence type="ECO:0000256" key="1">
    <source>
        <dbReference type="ARBA" id="ARBA00006865"/>
    </source>
</evidence>
<accession>A0A2S7KTB3</accession>
<dbReference type="InterPro" id="IPR050546">
    <property type="entry name" value="Glycosyl_Hydrlase_16"/>
</dbReference>
<keyword evidence="2" id="KW-0732">Signal</keyword>
<dbReference type="Pfam" id="PF18962">
    <property type="entry name" value="Por_Secre_tail"/>
    <property type="match status" value="1"/>
</dbReference>
<dbReference type="GO" id="GO:0005975">
    <property type="term" value="P:carbohydrate metabolic process"/>
    <property type="evidence" value="ECO:0007669"/>
    <property type="project" value="InterPro"/>
</dbReference>
<organism evidence="4 5">
    <name type="scientific">Aureitalea marina</name>
    <dbReference type="NCBI Taxonomy" id="930804"/>
    <lineage>
        <taxon>Bacteria</taxon>
        <taxon>Pseudomonadati</taxon>
        <taxon>Bacteroidota</taxon>
        <taxon>Flavobacteriia</taxon>
        <taxon>Flavobacteriales</taxon>
        <taxon>Flavobacteriaceae</taxon>
        <taxon>Aureitalea</taxon>
    </lineage>
</organism>
<dbReference type="InterPro" id="IPR026444">
    <property type="entry name" value="Secre_tail"/>
</dbReference>
<comment type="caution">
    <text evidence="4">The sequence shown here is derived from an EMBL/GenBank/DDBJ whole genome shotgun (WGS) entry which is preliminary data.</text>
</comment>
<dbReference type="CDD" id="cd08023">
    <property type="entry name" value="GH16_laminarinase_like"/>
    <property type="match status" value="1"/>
</dbReference>
<dbReference type="PROSITE" id="PS51762">
    <property type="entry name" value="GH16_2"/>
    <property type="match status" value="1"/>
</dbReference>
<dbReference type="EMBL" id="MQUB01000001">
    <property type="protein sequence ID" value="PQB05857.1"/>
    <property type="molecule type" value="Genomic_DNA"/>
</dbReference>
<sequence length="338" mass="38332">MAQETNYELIWADEFDVSGAVNSDNWFHQTLLPDGQSWYNGEIQHYTNRLVNSEVSNGTLKINAIKETFTDQGVTKEYTSARLNSKFAFTYGMVEIRAKLPSGVGTWPALWSLGQNIIEPGGYWTDNFGTVPWPICGEIDIMEHWGNNQNYIQSALHTPSSHGNTVNKGGQTVSNVSEEFHIYTMTWTPQEIIFSVDGTEHYRYSPEQQNSDTWPFVANQYLLLNVAILPEIDPTFTQSSMEIDYVRIYQDANLAVDEFSSALFQVTPNPTSDQIYISGKDTINSICFYDQLGKIVLELTNHNTQDSIDVSPLTSGLYYMVITTEDNKIWKEKLIVAH</sequence>
<evidence type="ECO:0000313" key="4">
    <source>
        <dbReference type="EMBL" id="PQB05857.1"/>
    </source>
</evidence>
<dbReference type="InterPro" id="IPR013320">
    <property type="entry name" value="ConA-like_dom_sf"/>
</dbReference>
<proteinExistence type="inferred from homology"/>
<dbReference type="InterPro" id="IPR000757">
    <property type="entry name" value="Beta-glucanase-like"/>
</dbReference>
<comment type="similarity">
    <text evidence="1">Belongs to the glycosyl hydrolase 16 family.</text>
</comment>
<dbReference type="AlphaFoldDB" id="A0A2S7KTB3"/>
<protein>
    <recommendedName>
        <fullName evidence="3">GH16 domain-containing protein</fullName>
    </recommendedName>
</protein>